<comment type="caution">
    <text evidence="1">The sequence shown here is derived from an EMBL/GenBank/DDBJ whole genome shotgun (WGS) entry which is preliminary data.</text>
</comment>
<dbReference type="Proteomes" id="UP000323720">
    <property type="component" value="Unassembled WGS sequence"/>
</dbReference>
<organism evidence="1 2">
    <name type="scientific">Bizionia myxarmorum</name>
    <dbReference type="NCBI Taxonomy" id="291186"/>
    <lineage>
        <taxon>Bacteria</taxon>
        <taxon>Pseudomonadati</taxon>
        <taxon>Bacteroidota</taxon>
        <taxon>Flavobacteriia</taxon>
        <taxon>Flavobacteriales</taxon>
        <taxon>Flavobacteriaceae</taxon>
        <taxon>Bizionia</taxon>
    </lineage>
</organism>
<proteinExistence type="predicted"/>
<evidence type="ECO:0000313" key="2">
    <source>
        <dbReference type="Proteomes" id="UP000323720"/>
    </source>
</evidence>
<gene>
    <name evidence="1" type="ORF">ES674_00615</name>
</gene>
<sequence length="67" mass="7813">MSLIDQKIKLLYVDKQEFANKIGVPYKNLASKLRTVENKIEYANEFLNHLDLEVIITEKTTSENKDN</sequence>
<name>A0A5D0RC12_9FLAO</name>
<keyword evidence="2" id="KW-1185">Reference proteome</keyword>
<dbReference type="EMBL" id="VSKK01000001">
    <property type="protein sequence ID" value="TYB78315.1"/>
    <property type="molecule type" value="Genomic_DNA"/>
</dbReference>
<dbReference type="RefSeq" id="WP_148402053.1">
    <property type="nucleotide sequence ID" value="NZ_VSKK01000001.1"/>
</dbReference>
<evidence type="ECO:0000313" key="1">
    <source>
        <dbReference type="EMBL" id="TYB78315.1"/>
    </source>
</evidence>
<protein>
    <submittedName>
        <fullName evidence="1">Uncharacterized protein</fullName>
    </submittedName>
</protein>
<reference evidence="1 2" key="1">
    <citation type="submission" date="2019-08" db="EMBL/GenBank/DDBJ databases">
        <title>Genomes of Antarctic Bizionia species.</title>
        <authorList>
            <person name="Bowman J.P."/>
        </authorList>
    </citation>
    <scope>NUCLEOTIDE SEQUENCE [LARGE SCALE GENOMIC DNA]</scope>
    <source>
        <strain evidence="1 2">ADA-4</strain>
    </source>
</reference>
<accession>A0A5D0RC12</accession>
<dbReference type="AlphaFoldDB" id="A0A5D0RC12"/>